<name>A0A502DXT0_9BURK</name>
<dbReference type="RefSeq" id="WP_140841004.1">
    <property type="nucleotide sequence ID" value="NZ_RCZI01000002.1"/>
</dbReference>
<dbReference type="InterPro" id="IPR001647">
    <property type="entry name" value="HTH_TetR"/>
</dbReference>
<dbReference type="PRINTS" id="PR00455">
    <property type="entry name" value="HTHTETR"/>
</dbReference>
<dbReference type="GO" id="GO:0003700">
    <property type="term" value="F:DNA-binding transcription factor activity"/>
    <property type="evidence" value="ECO:0007669"/>
    <property type="project" value="TreeGrafter"/>
</dbReference>
<dbReference type="Gene3D" id="1.10.357.10">
    <property type="entry name" value="Tetracycline Repressor, domain 2"/>
    <property type="match status" value="1"/>
</dbReference>
<evidence type="ECO:0000256" key="1">
    <source>
        <dbReference type="ARBA" id="ARBA00022491"/>
    </source>
</evidence>
<keyword evidence="2" id="KW-0805">Transcription regulation</keyword>
<feature type="domain" description="HTH tetR-type" evidence="6">
    <location>
        <begin position="10"/>
        <end position="70"/>
    </location>
</feature>
<sequence>MARHTKEEALATRHRLLDAAEVLFQAQGVSQTSLQQIAQQAGATRGAIYWHFKDKADLFNAMMERVTLPLEAAVQASGASDGDPLAEIHNVLIAAFKLVTTDLQVQRVFDVATHKVEYTHDMASVQRRHLDMRNACVADFERALRLAARMQRIRLPIPASSAAQGLHALVSGLIQNWLLDTTAFDLVQIGRRSFDVYVKGLGFGDAQTTAISSSSPCRAVA</sequence>
<dbReference type="PROSITE" id="PS01081">
    <property type="entry name" value="HTH_TETR_1"/>
    <property type="match status" value="1"/>
</dbReference>
<evidence type="ECO:0000256" key="2">
    <source>
        <dbReference type="ARBA" id="ARBA00023015"/>
    </source>
</evidence>
<dbReference type="InterPro" id="IPR013572">
    <property type="entry name" value="Tscrpt_reg_MAATS_C"/>
</dbReference>
<dbReference type="PROSITE" id="PS50977">
    <property type="entry name" value="HTH_TETR_2"/>
    <property type="match status" value="1"/>
</dbReference>
<dbReference type="Proteomes" id="UP000319212">
    <property type="component" value="Unassembled WGS sequence"/>
</dbReference>
<dbReference type="PANTHER" id="PTHR30055">
    <property type="entry name" value="HTH-TYPE TRANSCRIPTIONAL REGULATOR RUTR"/>
    <property type="match status" value="1"/>
</dbReference>
<evidence type="ECO:0000313" key="7">
    <source>
        <dbReference type="EMBL" id="TPG28960.1"/>
    </source>
</evidence>
<dbReference type="InterPro" id="IPR036271">
    <property type="entry name" value="Tet_transcr_reg_TetR-rel_C_sf"/>
</dbReference>
<dbReference type="Pfam" id="PF08361">
    <property type="entry name" value="TetR_C_2"/>
    <property type="match status" value="1"/>
</dbReference>
<dbReference type="SUPFAM" id="SSF48498">
    <property type="entry name" value="Tetracyclin repressor-like, C-terminal domain"/>
    <property type="match status" value="1"/>
</dbReference>
<dbReference type="InterPro" id="IPR009057">
    <property type="entry name" value="Homeodomain-like_sf"/>
</dbReference>
<reference evidence="7 8" key="1">
    <citation type="journal article" date="2019" name="Environ. Microbiol.">
        <title>Species interactions and distinct microbial communities in high Arctic permafrost affected cryosols are associated with the CH4 and CO2 gas fluxes.</title>
        <authorList>
            <person name="Altshuler I."/>
            <person name="Hamel J."/>
            <person name="Turney S."/>
            <person name="Magnuson E."/>
            <person name="Levesque R."/>
            <person name="Greer C."/>
            <person name="Whyte L.G."/>
        </authorList>
    </citation>
    <scope>NUCLEOTIDE SEQUENCE [LARGE SCALE GENOMIC DNA]</scope>
    <source>
        <strain evidence="7 8">S06.C</strain>
    </source>
</reference>
<evidence type="ECO:0000256" key="4">
    <source>
        <dbReference type="ARBA" id="ARBA00023163"/>
    </source>
</evidence>
<dbReference type="PANTHER" id="PTHR30055:SF240">
    <property type="entry name" value="HTH-TYPE TRANSCRIPTIONAL REGULATOR ACRR"/>
    <property type="match status" value="1"/>
</dbReference>
<comment type="caution">
    <text evidence="7">The sequence shown here is derived from an EMBL/GenBank/DDBJ whole genome shotgun (WGS) entry which is preliminary data.</text>
</comment>
<dbReference type="OrthoDB" id="5816932at2"/>
<evidence type="ECO:0000313" key="8">
    <source>
        <dbReference type="Proteomes" id="UP000319212"/>
    </source>
</evidence>
<keyword evidence="4" id="KW-0804">Transcription</keyword>
<dbReference type="Pfam" id="PF00440">
    <property type="entry name" value="TetR_N"/>
    <property type="match status" value="1"/>
</dbReference>
<gene>
    <name evidence="7" type="ORF">EAH82_09290</name>
</gene>
<dbReference type="SUPFAM" id="SSF46689">
    <property type="entry name" value="Homeodomain-like"/>
    <property type="match status" value="1"/>
</dbReference>
<evidence type="ECO:0000256" key="5">
    <source>
        <dbReference type="PROSITE-ProRule" id="PRU00335"/>
    </source>
</evidence>
<dbReference type="InterPro" id="IPR050109">
    <property type="entry name" value="HTH-type_TetR-like_transc_reg"/>
</dbReference>
<dbReference type="EMBL" id="RCZI01000002">
    <property type="protein sequence ID" value="TPG28960.1"/>
    <property type="molecule type" value="Genomic_DNA"/>
</dbReference>
<accession>A0A502DXT0</accession>
<feature type="DNA-binding region" description="H-T-H motif" evidence="5">
    <location>
        <begin position="33"/>
        <end position="52"/>
    </location>
</feature>
<evidence type="ECO:0000259" key="6">
    <source>
        <dbReference type="PROSITE" id="PS50977"/>
    </source>
</evidence>
<evidence type="ECO:0000256" key="3">
    <source>
        <dbReference type="ARBA" id="ARBA00023125"/>
    </source>
</evidence>
<protein>
    <submittedName>
        <fullName evidence="7">TetR family transcriptional regulator</fullName>
    </submittedName>
</protein>
<dbReference type="InterPro" id="IPR023772">
    <property type="entry name" value="DNA-bd_HTH_TetR-type_CS"/>
</dbReference>
<keyword evidence="1" id="KW-0678">Repressor</keyword>
<keyword evidence="3 5" id="KW-0238">DNA-binding</keyword>
<dbReference type="GO" id="GO:0000976">
    <property type="term" value="F:transcription cis-regulatory region binding"/>
    <property type="evidence" value="ECO:0007669"/>
    <property type="project" value="TreeGrafter"/>
</dbReference>
<organism evidence="7 8">
    <name type="scientific">Variovorax guangxiensis</name>
    <dbReference type="NCBI Taxonomy" id="1775474"/>
    <lineage>
        <taxon>Bacteria</taxon>
        <taxon>Pseudomonadati</taxon>
        <taxon>Pseudomonadota</taxon>
        <taxon>Betaproteobacteria</taxon>
        <taxon>Burkholderiales</taxon>
        <taxon>Comamonadaceae</taxon>
        <taxon>Variovorax</taxon>
    </lineage>
</organism>
<dbReference type="AlphaFoldDB" id="A0A502DXT0"/>
<proteinExistence type="predicted"/>